<gene>
    <name evidence="1" type="ORF">B296_00009334</name>
</gene>
<accession>A0A427AAF2</accession>
<reference evidence="1 2" key="1">
    <citation type="journal article" date="2014" name="Agronomy (Basel)">
        <title>A Draft Genome Sequence for Ensete ventricosum, the Drought-Tolerant Tree Against Hunger.</title>
        <authorList>
            <person name="Harrison J."/>
            <person name="Moore K.A."/>
            <person name="Paszkiewicz K."/>
            <person name="Jones T."/>
            <person name="Grant M."/>
            <person name="Ambacheew D."/>
            <person name="Muzemil S."/>
            <person name="Studholme D.J."/>
        </authorList>
    </citation>
    <scope>NUCLEOTIDE SEQUENCE [LARGE SCALE GENOMIC DNA]</scope>
</reference>
<evidence type="ECO:0000313" key="2">
    <source>
        <dbReference type="Proteomes" id="UP000287651"/>
    </source>
</evidence>
<dbReference type="EMBL" id="AMZH03003164">
    <property type="protein sequence ID" value="RRT73208.1"/>
    <property type="molecule type" value="Genomic_DNA"/>
</dbReference>
<organism evidence="1 2">
    <name type="scientific">Ensete ventricosum</name>
    <name type="common">Abyssinian banana</name>
    <name type="synonym">Musa ensete</name>
    <dbReference type="NCBI Taxonomy" id="4639"/>
    <lineage>
        <taxon>Eukaryota</taxon>
        <taxon>Viridiplantae</taxon>
        <taxon>Streptophyta</taxon>
        <taxon>Embryophyta</taxon>
        <taxon>Tracheophyta</taxon>
        <taxon>Spermatophyta</taxon>
        <taxon>Magnoliopsida</taxon>
        <taxon>Liliopsida</taxon>
        <taxon>Zingiberales</taxon>
        <taxon>Musaceae</taxon>
        <taxon>Ensete</taxon>
    </lineage>
</organism>
<dbReference type="Proteomes" id="UP000287651">
    <property type="component" value="Unassembled WGS sequence"/>
</dbReference>
<dbReference type="AlphaFoldDB" id="A0A427AAF2"/>
<evidence type="ECO:0000313" key="1">
    <source>
        <dbReference type="EMBL" id="RRT73208.1"/>
    </source>
</evidence>
<proteinExistence type="predicted"/>
<protein>
    <submittedName>
        <fullName evidence="1">Uncharacterized protein</fullName>
    </submittedName>
</protein>
<sequence>MIGPRRGKWPRCIAWAHDLPKLQLRLMAEVHDLGVLVDRGARLGTLFGRGARLEHYLVEVHDSGTVWPRFTTRTLFGRDGRLEHCLAEVHDSSTVLSRCMTQALLYYIRARPWRWWKKLDSSERQSCQIGLPGLGKRQCDRLDRSRGISFFTKGEEPFEPESMLSS</sequence>
<comment type="caution">
    <text evidence="1">The sequence shown here is derived from an EMBL/GenBank/DDBJ whole genome shotgun (WGS) entry which is preliminary data.</text>
</comment>
<name>A0A427AAF2_ENSVE</name>